<dbReference type="InterPro" id="IPR014729">
    <property type="entry name" value="Rossmann-like_a/b/a_fold"/>
</dbReference>
<dbReference type="InterPro" id="IPR003848">
    <property type="entry name" value="DUF218"/>
</dbReference>
<sequence length="163" mass="17619">MADAIIVLGAAVWASGPSPTLQRRARHAAALFHAGRAPLIVATGGLGLHPPTEAMAITDILISQGVPATAIIQEDRSTTTLENLGFSRKLLGPDTRTVIIVTDRTHAPRARLTARHLGYTATTMSPSLRGGHPRIILRQTIREFFAYPAYALRLRIRGKDTEI</sequence>
<organism evidence="2 3">
    <name type="scientific">Loktanella gaetbuli</name>
    <dbReference type="NCBI Taxonomy" id="2881335"/>
    <lineage>
        <taxon>Bacteria</taxon>
        <taxon>Pseudomonadati</taxon>
        <taxon>Pseudomonadota</taxon>
        <taxon>Alphaproteobacteria</taxon>
        <taxon>Rhodobacterales</taxon>
        <taxon>Roseobacteraceae</taxon>
        <taxon>Loktanella</taxon>
    </lineage>
</organism>
<name>A0ABS8BSN5_9RHOB</name>
<dbReference type="Gene3D" id="3.40.50.620">
    <property type="entry name" value="HUPs"/>
    <property type="match status" value="1"/>
</dbReference>
<dbReference type="InterPro" id="IPR051599">
    <property type="entry name" value="Cell_Envelope_Assoc"/>
</dbReference>
<dbReference type="Proteomes" id="UP001138961">
    <property type="component" value="Unassembled WGS sequence"/>
</dbReference>
<dbReference type="PANTHER" id="PTHR30336">
    <property type="entry name" value="INNER MEMBRANE PROTEIN, PROBABLE PERMEASE"/>
    <property type="match status" value="1"/>
</dbReference>
<evidence type="ECO:0000259" key="1">
    <source>
        <dbReference type="Pfam" id="PF02698"/>
    </source>
</evidence>
<dbReference type="RefSeq" id="WP_226747749.1">
    <property type="nucleotide sequence ID" value="NZ_JAJATZ010000002.1"/>
</dbReference>
<dbReference type="Pfam" id="PF02698">
    <property type="entry name" value="DUF218"/>
    <property type="match status" value="1"/>
</dbReference>
<feature type="domain" description="DUF218" evidence="1">
    <location>
        <begin position="3"/>
        <end position="127"/>
    </location>
</feature>
<reference evidence="2" key="1">
    <citation type="submission" date="2021-10" db="EMBL/GenBank/DDBJ databases">
        <title>Loktanella gaetbuli sp. nov., isolated from a tidal flat.</title>
        <authorList>
            <person name="Park S."/>
            <person name="Yoon J.-H."/>
        </authorList>
    </citation>
    <scope>NUCLEOTIDE SEQUENCE</scope>
    <source>
        <strain evidence="2">TSTF-M6</strain>
    </source>
</reference>
<proteinExistence type="predicted"/>
<gene>
    <name evidence="2" type="ORF">LGQ03_05715</name>
</gene>
<protein>
    <submittedName>
        <fullName evidence="2">YdcF family protein</fullName>
    </submittedName>
</protein>
<dbReference type="CDD" id="cd06259">
    <property type="entry name" value="YdcF-like"/>
    <property type="match status" value="1"/>
</dbReference>
<dbReference type="PANTHER" id="PTHR30336:SF20">
    <property type="entry name" value="DUF218 DOMAIN-CONTAINING PROTEIN"/>
    <property type="match status" value="1"/>
</dbReference>
<evidence type="ECO:0000313" key="2">
    <source>
        <dbReference type="EMBL" id="MCB5198731.1"/>
    </source>
</evidence>
<keyword evidence="3" id="KW-1185">Reference proteome</keyword>
<accession>A0ABS8BSN5</accession>
<evidence type="ECO:0000313" key="3">
    <source>
        <dbReference type="Proteomes" id="UP001138961"/>
    </source>
</evidence>
<dbReference type="EMBL" id="JAJATZ010000002">
    <property type="protein sequence ID" value="MCB5198731.1"/>
    <property type="molecule type" value="Genomic_DNA"/>
</dbReference>
<comment type="caution">
    <text evidence="2">The sequence shown here is derived from an EMBL/GenBank/DDBJ whole genome shotgun (WGS) entry which is preliminary data.</text>
</comment>